<protein>
    <submittedName>
        <fullName evidence="2">Uncharacterized protein</fullName>
    </submittedName>
</protein>
<evidence type="ECO:0000313" key="2">
    <source>
        <dbReference type="EMBL" id="EIE21874.1"/>
    </source>
</evidence>
<keyword evidence="3" id="KW-1185">Reference proteome</keyword>
<dbReference type="OrthoDB" id="10451465at2759"/>
<evidence type="ECO:0000313" key="3">
    <source>
        <dbReference type="Proteomes" id="UP000007264"/>
    </source>
</evidence>
<proteinExistence type="predicted"/>
<sequence length="223" mass="22014">MCPGNLLLTEKSPAEAIKATFRLFDSARQYVRTIAANQTGQPNIIGAIASSDFYALNQLIGTKLAEYLPDHIGLDHFANNYTQAVLPGLTTALTGINYAPCLFSTGAVGAIGGVTGIGISPKIFNYGASGGAVIAQGVAVSPSLLYISQSGSAGIAIGANVSPSLITVGPTRYIRARVGVAAGKSALSVSFAGAPGPAPAPGPGAAPAAAPATAPAPGAGRGP</sequence>
<accession>I0YU05</accession>
<feature type="compositionally biased region" description="Low complexity" evidence="1">
    <location>
        <begin position="205"/>
        <end position="223"/>
    </location>
</feature>
<feature type="region of interest" description="Disordered" evidence="1">
    <location>
        <begin position="195"/>
        <end position="223"/>
    </location>
</feature>
<name>I0YU05_COCSC</name>
<organism evidence="2 3">
    <name type="scientific">Coccomyxa subellipsoidea (strain C-169)</name>
    <name type="common">Green microalga</name>
    <dbReference type="NCBI Taxonomy" id="574566"/>
    <lineage>
        <taxon>Eukaryota</taxon>
        <taxon>Viridiplantae</taxon>
        <taxon>Chlorophyta</taxon>
        <taxon>core chlorophytes</taxon>
        <taxon>Trebouxiophyceae</taxon>
        <taxon>Trebouxiophyceae incertae sedis</taxon>
        <taxon>Coccomyxaceae</taxon>
        <taxon>Coccomyxa</taxon>
        <taxon>Coccomyxa subellipsoidea</taxon>
    </lineage>
</organism>
<dbReference type="AlphaFoldDB" id="I0YU05"/>
<evidence type="ECO:0000256" key="1">
    <source>
        <dbReference type="SAM" id="MobiDB-lite"/>
    </source>
</evidence>
<reference evidence="2 3" key="1">
    <citation type="journal article" date="2012" name="Genome Biol.">
        <title>The genome of the polar eukaryotic microalga coccomyxa subellipsoidea reveals traits of cold adaptation.</title>
        <authorList>
            <person name="Blanc G."/>
            <person name="Agarkova I."/>
            <person name="Grimwood J."/>
            <person name="Kuo A."/>
            <person name="Brueggeman A."/>
            <person name="Dunigan D."/>
            <person name="Gurnon J."/>
            <person name="Ladunga I."/>
            <person name="Lindquist E."/>
            <person name="Lucas S."/>
            <person name="Pangilinan J."/>
            <person name="Proschold T."/>
            <person name="Salamov A."/>
            <person name="Schmutz J."/>
            <person name="Weeks D."/>
            <person name="Yamada T."/>
            <person name="Claverie J.M."/>
            <person name="Grigoriev I."/>
            <person name="Van Etten J."/>
            <person name="Lomsadze A."/>
            <person name="Borodovsky M."/>
        </authorList>
    </citation>
    <scope>NUCLEOTIDE SEQUENCE [LARGE SCALE GENOMIC DNA]</scope>
    <source>
        <strain evidence="2 3">C-169</strain>
    </source>
</reference>
<gene>
    <name evidence="2" type="ORF">COCSUDRAFT_42905</name>
</gene>
<dbReference type="KEGG" id="csl:COCSUDRAFT_42905"/>
<dbReference type="RefSeq" id="XP_005646418.1">
    <property type="nucleotide sequence ID" value="XM_005646361.1"/>
</dbReference>
<dbReference type="GeneID" id="17039859"/>
<dbReference type="EMBL" id="AGSI01000011">
    <property type="protein sequence ID" value="EIE21874.1"/>
    <property type="molecule type" value="Genomic_DNA"/>
</dbReference>
<dbReference type="Proteomes" id="UP000007264">
    <property type="component" value="Unassembled WGS sequence"/>
</dbReference>
<comment type="caution">
    <text evidence="2">The sequence shown here is derived from an EMBL/GenBank/DDBJ whole genome shotgun (WGS) entry which is preliminary data.</text>
</comment>